<keyword evidence="3" id="KW-0812">Transmembrane</keyword>
<dbReference type="PANTHER" id="PTHR43046:SF14">
    <property type="entry name" value="MUTT_NUDIX FAMILY PROTEIN"/>
    <property type="match status" value="1"/>
</dbReference>
<comment type="cofactor">
    <cofactor evidence="1">
        <name>Mg(2+)</name>
        <dbReference type="ChEBI" id="CHEBI:18420"/>
    </cofactor>
</comment>
<gene>
    <name evidence="5" type="ORF">H8S75_02045</name>
</gene>
<keyword evidence="3" id="KW-0472">Membrane</keyword>
<organism evidence="5 6">
    <name type="scientific">Hungatella hominis</name>
    <dbReference type="NCBI Taxonomy" id="2763050"/>
    <lineage>
        <taxon>Bacteria</taxon>
        <taxon>Bacillati</taxon>
        <taxon>Bacillota</taxon>
        <taxon>Clostridia</taxon>
        <taxon>Lachnospirales</taxon>
        <taxon>Lachnospiraceae</taxon>
        <taxon>Hungatella</taxon>
    </lineage>
</organism>
<evidence type="ECO:0000256" key="3">
    <source>
        <dbReference type="SAM" id="Phobius"/>
    </source>
</evidence>
<keyword evidence="3" id="KW-1133">Transmembrane helix</keyword>
<dbReference type="PRINTS" id="PR00502">
    <property type="entry name" value="NUDIXFAMILY"/>
</dbReference>
<proteinExistence type="predicted"/>
<keyword evidence="6" id="KW-1185">Reference proteome</keyword>
<dbReference type="InterPro" id="IPR015797">
    <property type="entry name" value="NUDIX_hydrolase-like_dom_sf"/>
</dbReference>
<dbReference type="Proteomes" id="UP000634672">
    <property type="component" value="Unassembled WGS sequence"/>
</dbReference>
<dbReference type="InterPro" id="IPR000086">
    <property type="entry name" value="NUDIX_hydrolase_dom"/>
</dbReference>
<sequence>MYPNVTGAFAIITVNGMFLIGYNSWRGQWEFPAGGIEEKETARQAAVRELFEETHQTVDKLVFKGLFKVKTAKKDIIYQAAYYGKLDALRPFVSGANDEMAEIMLWDGLEDIGYVERVVFLCPFLGL</sequence>
<dbReference type="CDD" id="cd02883">
    <property type="entry name" value="NUDIX_Hydrolase"/>
    <property type="match status" value="1"/>
</dbReference>
<evidence type="ECO:0000313" key="6">
    <source>
        <dbReference type="Proteomes" id="UP000634672"/>
    </source>
</evidence>
<evidence type="ECO:0000256" key="2">
    <source>
        <dbReference type="ARBA" id="ARBA00022801"/>
    </source>
</evidence>
<name>A0ABR7H0P8_9FIRM</name>
<dbReference type="Gene3D" id="3.90.79.10">
    <property type="entry name" value="Nucleoside Triphosphate Pyrophosphohydrolase"/>
    <property type="match status" value="1"/>
</dbReference>
<dbReference type="PANTHER" id="PTHR43046">
    <property type="entry name" value="GDP-MANNOSE MANNOSYL HYDROLASE"/>
    <property type="match status" value="1"/>
</dbReference>
<accession>A0ABR7H0P8</accession>
<evidence type="ECO:0000259" key="4">
    <source>
        <dbReference type="PROSITE" id="PS51462"/>
    </source>
</evidence>
<comment type="caution">
    <text evidence="5">The sequence shown here is derived from an EMBL/GenBank/DDBJ whole genome shotgun (WGS) entry which is preliminary data.</text>
</comment>
<reference evidence="5 6" key="1">
    <citation type="submission" date="2020-08" db="EMBL/GenBank/DDBJ databases">
        <title>Genome public.</title>
        <authorList>
            <person name="Liu C."/>
            <person name="Sun Q."/>
        </authorList>
    </citation>
    <scope>NUCLEOTIDE SEQUENCE [LARGE SCALE GENOMIC DNA]</scope>
    <source>
        <strain evidence="5 6">NSJ-66</strain>
    </source>
</reference>
<dbReference type="GO" id="GO:0016787">
    <property type="term" value="F:hydrolase activity"/>
    <property type="evidence" value="ECO:0007669"/>
    <property type="project" value="UniProtKB-KW"/>
</dbReference>
<evidence type="ECO:0000256" key="1">
    <source>
        <dbReference type="ARBA" id="ARBA00001946"/>
    </source>
</evidence>
<dbReference type="PROSITE" id="PS51462">
    <property type="entry name" value="NUDIX"/>
    <property type="match status" value="1"/>
</dbReference>
<evidence type="ECO:0000313" key="5">
    <source>
        <dbReference type="EMBL" id="MBC5706736.1"/>
    </source>
</evidence>
<dbReference type="SUPFAM" id="SSF55811">
    <property type="entry name" value="Nudix"/>
    <property type="match status" value="1"/>
</dbReference>
<feature type="transmembrane region" description="Helical" evidence="3">
    <location>
        <begin position="6"/>
        <end position="25"/>
    </location>
</feature>
<dbReference type="Pfam" id="PF00293">
    <property type="entry name" value="NUDIX"/>
    <property type="match status" value="1"/>
</dbReference>
<dbReference type="RefSeq" id="WP_187018967.1">
    <property type="nucleotide sequence ID" value="NZ_JACOPB010000001.1"/>
</dbReference>
<dbReference type="InterPro" id="IPR020476">
    <property type="entry name" value="Nudix_hydrolase"/>
</dbReference>
<feature type="domain" description="Nudix hydrolase" evidence="4">
    <location>
        <begin position="1"/>
        <end position="127"/>
    </location>
</feature>
<protein>
    <submittedName>
        <fullName evidence="5">NUDIX hydrolase</fullName>
    </submittedName>
</protein>
<keyword evidence="2 5" id="KW-0378">Hydrolase</keyword>
<dbReference type="EMBL" id="JACOPB010000001">
    <property type="protein sequence ID" value="MBC5706736.1"/>
    <property type="molecule type" value="Genomic_DNA"/>
</dbReference>